<evidence type="ECO:0000256" key="1">
    <source>
        <dbReference type="SAM" id="MobiDB-lite"/>
    </source>
</evidence>
<evidence type="ECO:0008006" key="4">
    <source>
        <dbReference type="Google" id="ProtNLM"/>
    </source>
</evidence>
<dbReference type="Proteomes" id="UP001217485">
    <property type="component" value="Unassembled WGS sequence"/>
</dbReference>
<accession>A0ABT5C598</accession>
<evidence type="ECO:0000313" key="2">
    <source>
        <dbReference type="EMBL" id="MDC0681602.1"/>
    </source>
</evidence>
<proteinExistence type="predicted"/>
<reference evidence="2 3" key="1">
    <citation type="submission" date="2023-01" db="EMBL/GenBank/DDBJ databases">
        <title>Minimal conservation of predation-associated metabolite biosynthetic gene clusters underscores biosynthetic potential of Myxococcota including descriptions for ten novel species: Archangium lansinium sp. nov., Myxococcus landrumus sp. nov., Nannocystis bai.</title>
        <authorList>
            <person name="Ahearne A."/>
            <person name="Stevens C."/>
            <person name="Dowd S."/>
        </authorList>
    </citation>
    <scope>NUCLEOTIDE SEQUENCE [LARGE SCALE GENOMIC DNA]</scope>
    <source>
        <strain evidence="2 3">WIWO2</strain>
    </source>
</reference>
<organism evidence="2 3">
    <name type="scientific">Sorangium atrum</name>
    <dbReference type="NCBI Taxonomy" id="2995308"/>
    <lineage>
        <taxon>Bacteria</taxon>
        <taxon>Pseudomonadati</taxon>
        <taxon>Myxococcota</taxon>
        <taxon>Polyangia</taxon>
        <taxon>Polyangiales</taxon>
        <taxon>Polyangiaceae</taxon>
        <taxon>Sorangium</taxon>
    </lineage>
</organism>
<gene>
    <name evidence="2" type="ORF">POL72_27935</name>
</gene>
<protein>
    <recommendedName>
        <fullName evidence="4">Transposase</fullName>
    </recommendedName>
</protein>
<dbReference type="EMBL" id="JAQNDK010000003">
    <property type="protein sequence ID" value="MDC0681602.1"/>
    <property type="molecule type" value="Genomic_DNA"/>
</dbReference>
<feature type="region of interest" description="Disordered" evidence="1">
    <location>
        <begin position="1"/>
        <end position="37"/>
    </location>
</feature>
<name>A0ABT5C598_9BACT</name>
<keyword evidence="3" id="KW-1185">Reference proteome</keyword>
<dbReference type="RefSeq" id="WP_272098819.1">
    <property type="nucleotide sequence ID" value="NZ_JAQNDK010000003.1"/>
</dbReference>
<evidence type="ECO:0000313" key="3">
    <source>
        <dbReference type="Proteomes" id="UP001217485"/>
    </source>
</evidence>
<comment type="caution">
    <text evidence="2">The sequence shown here is derived from an EMBL/GenBank/DDBJ whole genome shotgun (WGS) entry which is preliminary data.</text>
</comment>
<sequence length="83" mass="9125">MAILAASSSEGWQALPRRQSLPPARWPRTGQRPRADRSIVRPIFFDRAADLLRIPIARRGGTPDAMTLCQPGSPEMTAKGKKS</sequence>
<feature type="compositionally biased region" description="Polar residues" evidence="1">
    <location>
        <begin position="1"/>
        <end position="11"/>
    </location>
</feature>
<feature type="region of interest" description="Disordered" evidence="1">
    <location>
        <begin position="61"/>
        <end position="83"/>
    </location>
</feature>